<organism evidence="2 3">
    <name type="scientific">Nonomuraea turkmeniaca</name>
    <dbReference type="NCBI Taxonomy" id="103838"/>
    <lineage>
        <taxon>Bacteria</taxon>
        <taxon>Bacillati</taxon>
        <taxon>Actinomycetota</taxon>
        <taxon>Actinomycetes</taxon>
        <taxon>Streptosporangiales</taxon>
        <taxon>Streptosporangiaceae</taxon>
        <taxon>Nonomuraea</taxon>
    </lineage>
</organism>
<dbReference type="GO" id="GO:0008610">
    <property type="term" value="P:lipid biosynthetic process"/>
    <property type="evidence" value="ECO:0007669"/>
    <property type="project" value="UniProtKB-ARBA"/>
</dbReference>
<dbReference type="AlphaFoldDB" id="A0A5S4FSU5"/>
<sequence>MNGPLTWGQKAIWQAVERTRPDDHYFNFTKILEVPERARPLSADRAIQAVEDLVTRHAALRTRLGFGGEPYQIVEEHAEPEIWPGAAPEELEAPAFDYEKEWPLRVGLITDGGEVTRIVLVFCHMATDGLGGDIALRDLRMLLVRGRVSGPLPPQPLDLARWQISPEGRQVARTAAEHWEACEPVVMFDNPPGAPASPPIWRADLASPALDLALRALAHRHRTSTSTVALTAVAALVGQVTGRAKVAILPIVHNRFRSDTARMVSTLSQEGLFTLDIHEDLGERFRAARPAALRAYSSAYHDPADRANRSWVQPLACFNDMRSSHPEPIDVSPEEIAVARPLSTLSWPLSQDMLNCRFCVHITDPLNISVTADTRFLPKPEMEWFLLSLESTLIEAVR</sequence>
<dbReference type="Proteomes" id="UP000309128">
    <property type="component" value="Unassembled WGS sequence"/>
</dbReference>
<dbReference type="OrthoDB" id="3405520at2"/>
<protein>
    <submittedName>
        <fullName evidence="2">Non-ribosomal peptide synthetase condensation domain protein</fullName>
    </submittedName>
</protein>
<feature type="domain" description="Condensation" evidence="1">
    <location>
        <begin position="4"/>
        <end position="264"/>
    </location>
</feature>
<proteinExistence type="predicted"/>
<dbReference type="Gene3D" id="3.30.559.10">
    <property type="entry name" value="Chloramphenicol acetyltransferase-like domain"/>
    <property type="match status" value="1"/>
</dbReference>
<comment type="caution">
    <text evidence="2">The sequence shown here is derived from an EMBL/GenBank/DDBJ whole genome shotgun (WGS) entry which is preliminary data.</text>
</comment>
<reference evidence="2 3" key="1">
    <citation type="submission" date="2019-05" db="EMBL/GenBank/DDBJ databases">
        <title>Draft genome sequence of Nonomuraea turkmeniaca DSM 43926.</title>
        <authorList>
            <person name="Saricaoglu S."/>
            <person name="Isik K."/>
        </authorList>
    </citation>
    <scope>NUCLEOTIDE SEQUENCE [LARGE SCALE GENOMIC DNA]</scope>
    <source>
        <strain evidence="2 3">DSM 43926</strain>
    </source>
</reference>
<dbReference type="Gene3D" id="3.30.559.30">
    <property type="entry name" value="Nonribosomal peptide synthetase, condensation domain"/>
    <property type="match status" value="1"/>
</dbReference>
<evidence type="ECO:0000313" key="2">
    <source>
        <dbReference type="EMBL" id="TMR23748.1"/>
    </source>
</evidence>
<accession>A0A5S4FSU5</accession>
<keyword evidence="3" id="KW-1185">Reference proteome</keyword>
<name>A0A5S4FSU5_9ACTN</name>
<dbReference type="GO" id="GO:0003824">
    <property type="term" value="F:catalytic activity"/>
    <property type="evidence" value="ECO:0007669"/>
    <property type="project" value="InterPro"/>
</dbReference>
<evidence type="ECO:0000259" key="1">
    <source>
        <dbReference type="Pfam" id="PF00668"/>
    </source>
</evidence>
<dbReference type="SUPFAM" id="SSF52777">
    <property type="entry name" value="CoA-dependent acyltransferases"/>
    <property type="match status" value="2"/>
</dbReference>
<dbReference type="RefSeq" id="WP_138665288.1">
    <property type="nucleotide sequence ID" value="NZ_VCKY01000016.1"/>
</dbReference>
<dbReference type="Pfam" id="PF00668">
    <property type="entry name" value="Condensation"/>
    <property type="match status" value="1"/>
</dbReference>
<dbReference type="EMBL" id="VCKY01000016">
    <property type="protein sequence ID" value="TMR23748.1"/>
    <property type="molecule type" value="Genomic_DNA"/>
</dbReference>
<gene>
    <name evidence="2" type="ORF">ETD86_07080</name>
</gene>
<dbReference type="InterPro" id="IPR023213">
    <property type="entry name" value="CAT-like_dom_sf"/>
</dbReference>
<dbReference type="InterPro" id="IPR001242">
    <property type="entry name" value="Condensation_dom"/>
</dbReference>
<evidence type="ECO:0000313" key="3">
    <source>
        <dbReference type="Proteomes" id="UP000309128"/>
    </source>
</evidence>